<evidence type="ECO:0000256" key="2">
    <source>
        <dbReference type="ARBA" id="ARBA00022737"/>
    </source>
</evidence>
<feature type="chain" id="PRO_5019424517" description="EF-hand domain-containing protein" evidence="3">
    <location>
        <begin position="17"/>
        <end position="293"/>
    </location>
</feature>
<dbReference type="GO" id="GO:0005509">
    <property type="term" value="F:calcium ion binding"/>
    <property type="evidence" value="ECO:0007669"/>
    <property type="project" value="TreeGrafter"/>
</dbReference>
<dbReference type="SUPFAM" id="SSF47473">
    <property type="entry name" value="EF-hand"/>
    <property type="match status" value="1"/>
</dbReference>
<gene>
    <name evidence="4" type="ORF">Ahy_B10g100405</name>
</gene>
<keyword evidence="3" id="KW-0732">Signal</keyword>
<dbReference type="Gene3D" id="1.10.238.10">
    <property type="entry name" value="EF-hand"/>
    <property type="match status" value="1"/>
</dbReference>
<protein>
    <recommendedName>
        <fullName evidence="6">EF-hand domain-containing protein</fullName>
    </recommendedName>
</protein>
<dbReference type="PANTHER" id="PTHR10827">
    <property type="entry name" value="RETICULOCALBIN"/>
    <property type="match status" value="1"/>
</dbReference>
<evidence type="ECO:0000313" key="5">
    <source>
        <dbReference type="Proteomes" id="UP000289738"/>
    </source>
</evidence>
<dbReference type="AlphaFoldDB" id="A0A444WWI4"/>
<reference evidence="4 5" key="1">
    <citation type="submission" date="2019-01" db="EMBL/GenBank/DDBJ databases">
        <title>Sequencing of cultivated peanut Arachis hypogaea provides insights into genome evolution and oil improvement.</title>
        <authorList>
            <person name="Chen X."/>
        </authorList>
    </citation>
    <scope>NUCLEOTIDE SEQUENCE [LARGE SCALE GENOMIC DNA]</scope>
    <source>
        <strain evidence="5">cv. Fuhuasheng</strain>
        <tissue evidence="4">Leaves</tissue>
    </source>
</reference>
<dbReference type="PANTHER" id="PTHR10827:SF98">
    <property type="entry name" value="45 KDA CALCIUM-BINDING PROTEIN"/>
    <property type="match status" value="1"/>
</dbReference>
<name>A0A444WWI4_ARAHY</name>
<evidence type="ECO:0008006" key="6">
    <source>
        <dbReference type="Google" id="ProtNLM"/>
    </source>
</evidence>
<accession>A0A444WWI4</accession>
<keyword evidence="2" id="KW-0677">Repeat</keyword>
<dbReference type="STRING" id="3818.A0A444WWI4"/>
<keyword evidence="5" id="KW-1185">Reference proteome</keyword>
<evidence type="ECO:0000256" key="1">
    <source>
        <dbReference type="ARBA" id="ARBA00022723"/>
    </source>
</evidence>
<dbReference type="EMBL" id="SDMP01000020">
    <property type="protein sequence ID" value="RYQ81808.1"/>
    <property type="molecule type" value="Genomic_DNA"/>
</dbReference>
<dbReference type="Proteomes" id="UP000289738">
    <property type="component" value="Chromosome B10"/>
</dbReference>
<sequence length="293" mass="33319">MSKVVVYLLIATAILGFIVFSPCNPNEEPNARLNRRLGFMLQDRAPHFDPLMVKIKTHPPRSLDNSSSVKDVADTYQYLTSAGRLNTTLRLIILFPLLDREPKDGAVSFNELQAWITQRAFERLDYVTQAELDSKDMDQDSSLSFREYLPNFSQNDIEKREMGHGEAGWWMEKFNTADIDHNAVLNFTELRDFLHPEDSENQNMLKWLLRDRLKLLRRPSLTRVEGRHPMLMTKGSMMKLKAAVVMKVTSETGGQGVDGVACSAKGMNATKMTEVMPGTTKWAIVVGLIQQRL</sequence>
<feature type="signal peptide" evidence="3">
    <location>
        <begin position="1"/>
        <end position="16"/>
    </location>
</feature>
<evidence type="ECO:0000256" key="3">
    <source>
        <dbReference type="SAM" id="SignalP"/>
    </source>
</evidence>
<dbReference type="GO" id="GO:0005783">
    <property type="term" value="C:endoplasmic reticulum"/>
    <property type="evidence" value="ECO:0007669"/>
    <property type="project" value="TreeGrafter"/>
</dbReference>
<proteinExistence type="predicted"/>
<dbReference type="InterPro" id="IPR011992">
    <property type="entry name" value="EF-hand-dom_pair"/>
</dbReference>
<comment type="caution">
    <text evidence="4">The sequence shown here is derived from an EMBL/GenBank/DDBJ whole genome shotgun (WGS) entry which is preliminary data.</text>
</comment>
<keyword evidence="1" id="KW-0479">Metal-binding</keyword>
<organism evidence="4 5">
    <name type="scientific">Arachis hypogaea</name>
    <name type="common">Peanut</name>
    <dbReference type="NCBI Taxonomy" id="3818"/>
    <lineage>
        <taxon>Eukaryota</taxon>
        <taxon>Viridiplantae</taxon>
        <taxon>Streptophyta</taxon>
        <taxon>Embryophyta</taxon>
        <taxon>Tracheophyta</taxon>
        <taxon>Spermatophyta</taxon>
        <taxon>Magnoliopsida</taxon>
        <taxon>eudicotyledons</taxon>
        <taxon>Gunneridae</taxon>
        <taxon>Pentapetalae</taxon>
        <taxon>rosids</taxon>
        <taxon>fabids</taxon>
        <taxon>Fabales</taxon>
        <taxon>Fabaceae</taxon>
        <taxon>Papilionoideae</taxon>
        <taxon>50 kb inversion clade</taxon>
        <taxon>dalbergioids sensu lato</taxon>
        <taxon>Dalbergieae</taxon>
        <taxon>Pterocarpus clade</taxon>
        <taxon>Arachis</taxon>
    </lineage>
</organism>
<evidence type="ECO:0000313" key="4">
    <source>
        <dbReference type="EMBL" id="RYQ81808.1"/>
    </source>
</evidence>